<dbReference type="Proteomes" id="UP000499080">
    <property type="component" value="Unassembled WGS sequence"/>
</dbReference>
<gene>
    <name evidence="2" type="ORF">AVEN_146083_1</name>
</gene>
<accession>A0A4Y2GR89</accession>
<dbReference type="AlphaFoldDB" id="A0A4Y2GR89"/>
<dbReference type="EMBL" id="BGPR01001483">
    <property type="protein sequence ID" value="GBM55038.1"/>
    <property type="molecule type" value="Genomic_DNA"/>
</dbReference>
<protein>
    <submittedName>
        <fullName evidence="2">Uncharacterized protein</fullName>
    </submittedName>
</protein>
<proteinExistence type="predicted"/>
<name>A0A4Y2GR89_ARAVE</name>
<keyword evidence="3" id="KW-1185">Reference proteome</keyword>
<sequence length="104" mass="11745">MFTTRFASEIEGPKLGSPLSSISENESADRSFFSFVRETISSSLRASDAIKSSSQHSNCLLSKKGKREKAFMLCFSNHLAWKEGILVRYVRIPCFCSIQHLEIH</sequence>
<evidence type="ECO:0000256" key="1">
    <source>
        <dbReference type="SAM" id="MobiDB-lite"/>
    </source>
</evidence>
<organism evidence="2 3">
    <name type="scientific">Araneus ventricosus</name>
    <name type="common">Orbweaver spider</name>
    <name type="synonym">Epeira ventricosa</name>
    <dbReference type="NCBI Taxonomy" id="182803"/>
    <lineage>
        <taxon>Eukaryota</taxon>
        <taxon>Metazoa</taxon>
        <taxon>Ecdysozoa</taxon>
        <taxon>Arthropoda</taxon>
        <taxon>Chelicerata</taxon>
        <taxon>Arachnida</taxon>
        <taxon>Araneae</taxon>
        <taxon>Araneomorphae</taxon>
        <taxon>Entelegynae</taxon>
        <taxon>Araneoidea</taxon>
        <taxon>Araneidae</taxon>
        <taxon>Araneus</taxon>
    </lineage>
</organism>
<feature type="region of interest" description="Disordered" evidence="1">
    <location>
        <begin position="1"/>
        <end position="26"/>
    </location>
</feature>
<reference evidence="2 3" key="1">
    <citation type="journal article" date="2019" name="Sci. Rep.">
        <title>Orb-weaving spider Araneus ventricosus genome elucidates the spidroin gene catalogue.</title>
        <authorList>
            <person name="Kono N."/>
            <person name="Nakamura H."/>
            <person name="Ohtoshi R."/>
            <person name="Moran D.A.P."/>
            <person name="Shinohara A."/>
            <person name="Yoshida Y."/>
            <person name="Fujiwara M."/>
            <person name="Mori M."/>
            <person name="Tomita M."/>
            <person name="Arakawa K."/>
        </authorList>
    </citation>
    <scope>NUCLEOTIDE SEQUENCE [LARGE SCALE GENOMIC DNA]</scope>
</reference>
<evidence type="ECO:0000313" key="3">
    <source>
        <dbReference type="Proteomes" id="UP000499080"/>
    </source>
</evidence>
<comment type="caution">
    <text evidence="2">The sequence shown here is derived from an EMBL/GenBank/DDBJ whole genome shotgun (WGS) entry which is preliminary data.</text>
</comment>
<evidence type="ECO:0000313" key="2">
    <source>
        <dbReference type="EMBL" id="GBM55038.1"/>
    </source>
</evidence>